<dbReference type="PANTHER" id="PTHR43581:SF4">
    <property type="entry name" value="ATP_GTP PHOSPHATASE"/>
    <property type="match status" value="1"/>
</dbReference>
<accession>A0ABQ1GS84</accession>
<organism evidence="4 5">
    <name type="scientific">Paenibacillus physcomitrellae</name>
    <dbReference type="NCBI Taxonomy" id="1619311"/>
    <lineage>
        <taxon>Bacteria</taxon>
        <taxon>Bacillati</taxon>
        <taxon>Bacillota</taxon>
        <taxon>Bacilli</taxon>
        <taxon>Bacillales</taxon>
        <taxon>Paenibacillaceae</taxon>
        <taxon>Paenibacillus</taxon>
    </lineage>
</organism>
<dbReference type="Proteomes" id="UP000609323">
    <property type="component" value="Unassembled WGS sequence"/>
</dbReference>
<proteinExistence type="predicted"/>
<comment type="caution">
    <text evidence="4">The sequence shown here is derived from an EMBL/GenBank/DDBJ whole genome shotgun (WGS) entry which is preliminary data.</text>
</comment>
<keyword evidence="4" id="KW-0255">Endonuclease</keyword>
<evidence type="ECO:0000256" key="1">
    <source>
        <dbReference type="SAM" id="Coils"/>
    </source>
</evidence>
<keyword evidence="4" id="KW-0540">Nuclease</keyword>
<reference evidence="5" key="1">
    <citation type="journal article" date="2019" name="Int. J. Syst. Evol. Microbiol.">
        <title>The Global Catalogue of Microorganisms (GCM) 10K type strain sequencing project: providing services to taxonomists for standard genome sequencing and annotation.</title>
        <authorList>
            <consortium name="The Broad Institute Genomics Platform"/>
            <consortium name="The Broad Institute Genome Sequencing Center for Infectious Disease"/>
            <person name="Wu L."/>
            <person name="Ma J."/>
        </authorList>
    </citation>
    <scope>NUCLEOTIDE SEQUENCE [LARGE SCALE GENOMIC DNA]</scope>
    <source>
        <strain evidence="5">CGMCC 1.15044</strain>
    </source>
</reference>
<dbReference type="Pfam" id="PF20469">
    <property type="entry name" value="OLD-like_TOPRIM"/>
    <property type="match status" value="1"/>
</dbReference>
<evidence type="ECO:0000259" key="3">
    <source>
        <dbReference type="Pfam" id="PF20469"/>
    </source>
</evidence>
<keyword evidence="5" id="KW-1185">Reference proteome</keyword>
<dbReference type="Gene3D" id="3.40.50.300">
    <property type="entry name" value="P-loop containing nucleotide triphosphate hydrolases"/>
    <property type="match status" value="1"/>
</dbReference>
<evidence type="ECO:0000313" key="4">
    <source>
        <dbReference type="EMBL" id="GGA49311.1"/>
    </source>
</evidence>
<gene>
    <name evidence="4" type="ORF">GCM10010917_38230</name>
</gene>
<dbReference type="InterPro" id="IPR041685">
    <property type="entry name" value="AAA_GajA/Old/RecF-like"/>
</dbReference>
<protein>
    <submittedName>
        <fullName evidence="4">ATP-dependent endonuclease</fullName>
    </submittedName>
</protein>
<feature type="domain" description="Endonuclease GajA/Old nuclease/RecF-like AAA" evidence="2">
    <location>
        <begin position="144"/>
        <end position="339"/>
    </location>
</feature>
<dbReference type="InterPro" id="IPR034139">
    <property type="entry name" value="TOPRIM_OLD"/>
</dbReference>
<dbReference type="InterPro" id="IPR027417">
    <property type="entry name" value="P-loop_NTPase"/>
</dbReference>
<keyword evidence="1" id="KW-0175">Coiled coil</keyword>
<dbReference type="GO" id="GO:0004519">
    <property type="term" value="F:endonuclease activity"/>
    <property type="evidence" value="ECO:0007669"/>
    <property type="project" value="UniProtKB-KW"/>
</dbReference>
<sequence length="609" mass="69359">MKLSKLTIRNFKGIKELSINVENITVIIGPNNCSKSTILQALKLFGSSDKKIDSKYYFRHNTSLPISFHATFTDISLEEAEMHGIRASMHSDSHNFIVRAVYNFGEDVKRAAKTTGSLEHDLEDAGWDGKLGGGNNSSHFVSVFPEVIYIPAVKNASDELKNSSDNMKTLTTLYKDIIHSLDEYSVAEEKTKKLQEKINQHDDEKIKYFESEVQTFLNDVTSTKINFKVDVQPMDEIVSTSVSPFFNYNGIETGIDFQGNGVQRTFIVSILKGFRKFKSKYPSDKKEQSLYKRSLIVAIEEPELYLHPQIAKVFKDTLYSLADDNLFQVIATSHSPNFIDLSKPNRTLAKLSLDKNKLVSVAQVSSDIYGMETDDIERFQALLKFNPYVNEVFFADHAILVEGDTEVVAFKVIGEKLVSDGLLSQEVLNRTTVINCAGKPTMYVIMNILNNFNISYTVVHDFDITEYNSKKQRRGVPALKSVITINHKLEKLALARGNKKYVFQYTFESEMPDGYEKGTSKSFSAYEFLKEKELYQLPQRFMSIVKSAFGLETDNPLDHSVDTLLPKYQKDDWTELEQAIKEWQAPMVEEYMKIFWVDQMVAAGEETKE</sequence>
<keyword evidence="4" id="KW-0378">Hydrolase</keyword>
<dbReference type="PANTHER" id="PTHR43581">
    <property type="entry name" value="ATP/GTP PHOSPHATASE"/>
    <property type="match status" value="1"/>
</dbReference>
<feature type="domain" description="Endonuclease GajA/Old nuclease/RecF-like AAA" evidence="2">
    <location>
        <begin position="1"/>
        <end position="64"/>
    </location>
</feature>
<feature type="coiled-coil region" evidence="1">
    <location>
        <begin position="153"/>
        <end position="204"/>
    </location>
</feature>
<evidence type="ECO:0000259" key="2">
    <source>
        <dbReference type="Pfam" id="PF13175"/>
    </source>
</evidence>
<dbReference type="InterPro" id="IPR051396">
    <property type="entry name" value="Bact_Antivir_Def_Nuclease"/>
</dbReference>
<dbReference type="EMBL" id="BMHF01000019">
    <property type="protein sequence ID" value="GGA49311.1"/>
    <property type="molecule type" value="Genomic_DNA"/>
</dbReference>
<feature type="domain" description="OLD protein-like TOPRIM" evidence="3">
    <location>
        <begin position="393"/>
        <end position="463"/>
    </location>
</feature>
<name>A0ABQ1GS84_9BACL</name>
<dbReference type="SUPFAM" id="SSF52540">
    <property type="entry name" value="P-loop containing nucleoside triphosphate hydrolases"/>
    <property type="match status" value="1"/>
</dbReference>
<dbReference type="RefSeq" id="WP_094094588.1">
    <property type="nucleotide sequence ID" value="NZ_BMHF01000019.1"/>
</dbReference>
<dbReference type="CDD" id="cd01026">
    <property type="entry name" value="TOPRIM_OLD"/>
    <property type="match status" value="1"/>
</dbReference>
<evidence type="ECO:0000313" key="5">
    <source>
        <dbReference type="Proteomes" id="UP000609323"/>
    </source>
</evidence>
<dbReference type="Pfam" id="PF13175">
    <property type="entry name" value="AAA_15"/>
    <property type="match status" value="2"/>
</dbReference>